<evidence type="ECO:0000313" key="3">
    <source>
        <dbReference type="Proteomes" id="UP001497457"/>
    </source>
</evidence>
<gene>
    <name evidence="2" type="ORF">URODEC1_LOCUS114560</name>
</gene>
<dbReference type="SMART" id="SM00256">
    <property type="entry name" value="FBOX"/>
    <property type="match status" value="1"/>
</dbReference>
<organism evidence="2 3">
    <name type="scientific">Urochloa decumbens</name>
    <dbReference type="NCBI Taxonomy" id="240449"/>
    <lineage>
        <taxon>Eukaryota</taxon>
        <taxon>Viridiplantae</taxon>
        <taxon>Streptophyta</taxon>
        <taxon>Embryophyta</taxon>
        <taxon>Tracheophyta</taxon>
        <taxon>Spermatophyta</taxon>
        <taxon>Magnoliopsida</taxon>
        <taxon>Liliopsida</taxon>
        <taxon>Poales</taxon>
        <taxon>Poaceae</taxon>
        <taxon>PACMAD clade</taxon>
        <taxon>Panicoideae</taxon>
        <taxon>Panicodae</taxon>
        <taxon>Paniceae</taxon>
        <taxon>Melinidinae</taxon>
        <taxon>Urochloa</taxon>
    </lineage>
</organism>
<dbReference type="Gene3D" id="1.20.1280.50">
    <property type="match status" value="1"/>
</dbReference>
<dbReference type="Proteomes" id="UP001497457">
    <property type="component" value="Chromosome 8b"/>
</dbReference>
<feature type="domain" description="F-box" evidence="1">
    <location>
        <begin position="3"/>
        <end position="46"/>
    </location>
</feature>
<evidence type="ECO:0000313" key="2">
    <source>
        <dbReference type="EMBL" id="CAL5091797.1"/>
    </source>
</evidence>
<proteinExistence type="predicted"/>
<dbReference type="PANTHER" id="PTHR32133">
    <property type="entry name" value="OS07G0120400 PROTEIN"/>
    <property type="match status" value="1"/>
</dbReference>
<evidence type="ECO:0000259" key="1">
    <source>
        <dbReference type="SMART" id="SM00256"/>
    </source>
</evidence>
<dbReference type="AlphaFoldDB" id="A0ABC9GD76"/>
<dbReference type="SUPFAM" id="SSF81383">
    <property type="entry name" value="F-box domain"/>
    <property type="match status" value="1"/>
</dbReference>
<sequence length="363" mass="40383">MELLEELVEEIFLRIPPDEPAYLVRAALVCKSWCRILSDRGFHRRYRMFHRTPPLLGYLHNLWNHPSVRPRVHYIPRFVDTSTVSPFTSPPPFGDPRQWRALDCRHGRVLARILAKPYHLVVWDPVTGDRQELSVSDHSTSYWYSGAVLCAAHSDGCDHLDCHGDPFTVVYMVADAGSVVRAKVYSSKTGAWDEPTSVTVHGGNSFDDRPSLLIGGALHFGLISNSIVKYDLHGHSMSVIDRPGGDDLVMVKAEDGGLGFVAVSGGCIYLWTRQANGGWVRHKAAELKRMLLGGLRSKPHDVVGFVESTGTIFINRTAGVYALDLGKSRQARMVGEEKGPYPDILPYMSFYTPDIAKGRLSPS</sequence>
<protein>
    <recommendedName>
        <fullName evidence="1">F-box domain-containing protein</fullName>
    </recommendedName>
</protein>
<dbReference type="Pfam" id="PF23635">
    <property type="entry name" value="Beta-prop_AT5G49610-like"/>
    <property type="match status" value="1"/>
</dbReference>
<dbReference type="EMBL" id="OZ075118">
    <property type="protein sequence ID" value="CAL5091797.1"/>
    <property type="molecule type" value="Genomic_DNA"/>
</dbReference>
<name>A0ABC9GD76_9POAL</name>
<keyword evidence="3" id="KW-1185">Reference proteome</keyword>
<reference evidence="2" key="1">
    <citation type="submission" date="2024-10" db="EMBL/GenBank/DDBJ databases">
        <authorList>
            <person name="Ryan C."/>
        </authorList>
    </citation>
    <scope>NUCLEOTIDE SEQUENCE [LARGE SCALE GENOMIC DNA]</scope>
</reference>
<dbReference type="Pfam" id="PF00646">
    <property type="entry name" value="F-box"/>
    <property type="match status" value="1"/>
</dbReference>
<dbReference type="InterPro" id="IPR001810">
    <property type="entry name" value="F-box_dom"/>
</dbReference>
<dbReference type="InterPro" id="IPR036047">
    <property type="entry name" value="F-box-like_dom_sf"/>
</dbReference>
<accession>A0ABC9GD76</accession>
<dbReference type="InterPro" id="IPR056594">
    <property type="entry name" value="AT5G49610-like_b-prop"/>
</dbReference>
<dbReference type="PANTHER" id="PTHR32133:SF327">
    <property type="entry name" value="F-BOX DOMAIN-CONTAINING PROTEIN"/>
    <property type="match status" value="1"/>
</dbReference>